<protein>
    <submittedName>
        <fullName evidence="2">Uncharacterized protein</fullName>
    </submittedName>
</protein>
<evidence type="ECO:0000256" key="1">
    <source>
        <dbReference type="SAM" id="MobiDB-lite"/>
    </source>
</evidence>
<keyword evidence="3" id="KW-1185">Reference proteome</keyword>
<sequence>MEGTDKEKQVGTHECGSKVLDGPAIHQTKPAAPMPGSLAEGLCPWNESIRIQAAILGHRLDLRMCLTRPMDRLR</sequence>
<dbReference type="EMBL" id="QGKV02000299">
    <property type="protein sequence ID" value="KAF3593537.1"/>
    <property type="molecule type" value="Genomic_DNA"/>
</dbReference>
<reference evidence="2 3" key="1">
    <citation type="journal article" date="2020" name="BMC Genomics">
        <title>Intraspecific diversification of the crop wild relative Brassica cretica Lam. using demographic model selection.</title>
        <authorList>
            <person name="Kioukis A."/>
            <person name="Michalopoulou V.A."/>
            <person name="Briers L."/>
            <person name="Pirintsos S."/>
            <person name="Studholme D.J."/>
            <person name="Pavlidis P."/>
            <person name="Sarris P.F."/>
        </authorList>
    </citation>
    <scope>NUCLEOTIDE SEQUENCE [LARGE SCALE GENOMIC DNA]</scope>
    <source>
        <strain evidence="3">cv. PFS-1207/04</strain>
    </source>
</reference>
<evidence type="ECO:0000313" key="2">
    <source>
        <dbReference type="EMBL" id="KAF3593537.1"/>
    </source>
</evidence>
<accession>A0ABQ7E8Z7</accession>
<feature type="region of interest" description="Disordered" evidence="1">
    <location>
        <begin position="1"/>
        <end position="32"/>
    </location>
</feature>
<gene>
    <name evidence="2" type="ORF">DY000_02021708</name>
</gene>
<evidence type="ECO:0000313" key="3">
    <source>
        <dbReference type="Proteomes" id="UP000266723"/>
    </source>
</evidence>
<comment type="caution">
    <text evidence="2">The sequence shown here is derived from an EMBL/GenBank/DDBJ whole genome shotgun (WGS) entry which is preliminary data.</text>
</comment>
<proteinExistence type="predicted"/>
<organism evidence="2 3">
    <name type="scientific">Brassica cretica</name>
    <name type="common">Mustard</name>
    <dbReference type="NCBI Taxonomy" id="69181"/>
    <lineage>
        <taxon>Eukaryota</taxon>
        <taxon>Viridiplantae</taxon>
        <taxon>Streptophyta</taxon>
        <taxon>Embryophyta</taxon>
        <taxon>Tracheophyta</taxon>
        <taxon>Spermatophyta</taxon>
        <taxon>Magnoliopsida</taxon>
        <taxon>eudicotyledons</taxon>
        <taxon>Gunneridae</taxon>
        <taxon>Pentapetalae</taxon>
        <taxon>rosids</taxon>
        <taxon>malvids</taxon>
        <taxon>Brassicales</taxon>
        <taxon>Brassicaceae</taxon>
        <taxon>Brassiceae</taxon>
        <taxon>Brassica</taxon>
    </lineage>
</organism>
<dbReference type="Proteomes" id="UP000266723">
    <property type="component" value="Unassembled WGS sequence"/>
</dbReference>
<name>A0ABQ7E8Z7_BRACR</name>
<feature type="compositionally biased region" description="Basic and acidic residues" evidence="1">
    <location>
        <begin position="1"/>
        <end position="11"/>
    </location>
</feature>